<gene>
    <name evidence="1" type="ORF">LSINAPIS_LOCUS9127</name>
</gene>
<proteinExistence type="predicted"/>
<name>A0A5E4QJ69_9NEOP</name>
<organism evidence="1 2">
    <name type="scientific">Leptidea sinapis</name>
    <dbReference type="NCBI Taxonomy" id="189913"/>
    <lineage>
        <taxon>Eukaryota</taxon>
        <taxon>Metazoa</taxon>
        <taxon>Ecdysozoa</taxon>
        <taxon>Arthropoda</taxon>
        <taxon>Hexapoda</taxon>
        <taxon>Insecta</taxon>
        <taxon>Pterygota</taxon>
        <taxon>Neoptera</taxon>
        <taxon>Endopterygota</taxon>
        <taxon>Lepidoptera</taxon>
        <taxon>Glossata</taxon>
        <taxon>Ditrysia</taxon>
        <taxon>Papilionoidea</taxon>
        <taxon>Pieridae</taxon>
        <taxon>Dismorphiinae</taxon>
        <taxon>Leptidea</taxon>
    </lineage>
</organism>
<sequence length="65" mass="7903">MLLVNKTSITCPEPKVVLLCKPREVPHSYMTLLVRCDLVRHRREKWIVHRYKDYYCDERTDNLDI</sequence>
<accession>A0A5E4QJ69</accession>
<keyword evidence="2" id="KW-1185">Reference proteome</keyword>
<dbReference type="Proteomes" id="UP000324832">
    <property type="component" value="Unassembled WGS sequence"/>
</dbReference>
<evidence type="ECO:0000313" key="2">
    <source>
        <dbReference type="Proteomes" id="UP000324832"/>
    </source>
</evidence>
<evidence type="ECO:0000313" key="1">
    <source>
        <dbReference type="EMBL" id="VVC97957.1"/>
    </source>
</evidence>
<protein>
    <submittedName>
        <fullName evidence="1">Uncharacterized protein</fullName>
    </submittedName>
</protein>
<reference evidence="1 2" key="1">
    <citation type="submission" date="2017-07" db="EMBL/GenBank/DDBJ databases">
        <authorList>
            <person name="Talla V."/>
            <person name="Backstrom N."/>
        </authorList>
    </citation>
    <scope>NUCLEOTIDE SEQUENCE [LARGE SCALE GENOMIC DNA]</scope>
</reference>
<dbReference type="EMBL" id="FZQP02003334">
    <property type="protein sequence ID" value="VVC97957.1"/>
    <property type="molecule type" value="Genomic_DNA"/>
</dbReference>
<dbReference type="AlphaFoldDB" id="A0A5E4QJ69"/>